<evidence type="ECO:0000259" key="1">
    <source>
        <dbReference type="Pfam" id="PF01966"/>
    </source>
</evidence>
<dbReference type="Proteomes" id="UP000179010">
    <property type="component" value="Unassembled WGS sequence"/>
</dbReference>
<organism evidence="2 3">
    <name type="scientific">candidate division Kazan bacterium RIFCSPLOWO2_01_FULL_48_13</name>
    <dbReference type="NCBI Taxonomy" id="1798539"/>
    <lineage>
        <taxon>Bacteria</taxon>
        <taxon>Bacteria division Kazan-3B-28</taxon>
    </lineage>
</organism>
<dbReference type="SUPFAM" id="SSF109604">
    <property type="entry name" value="HD-domain/PDEase-like"/>
    <property type="match status" value="1"/>
</dbReference>
<dbReference type="InterPro" id="IPR006674">
    <property type="entry name" value="HD_domain"/>
</dbReference>
<dbReference type="CDD" id="cd00077">
    <property type="entry name" value="HDc"/>
    <property type="match status" value="1"/>
</dbReference>
<accession>A0A1F4PNF9</accession>
<reference evidence="2 3" key="1">
    <citation type="journal article" date="2016" name="Nat. Commun.">
        <title>Thousands of microbial genomes shed light on interconnected biogeochemical processes in an aquifer system.</title>
        <authorList>
            <person name="Anantharaman K."/>
            <person name="Brown C.T."/>
            <person name="Hug L.A."/>
            <person name="Sharon I."/>
            <person name="Castelle C.J."/>
            <person name="Probst A.J."/>
            <person name="Thomas B.C."/>
            <person name="Singh A."/>
            <person name="Wilkins M.J."/>
            <person name="Karaoz U."/>
            <person name="Brodie E.L."/>
            <person name="Williams K.H."/>
            <person name="Hubbard S.S."/>
            <person name="Banfield J.F."/>
        </authorList>
    </citation>
    <scope>NUCLEOTIDE SEQUENCE [LARGE SCALE GENOMIC DNA]</scope>
</reference>
<evidence type="ECO:0000313" key="2">
    <source>
        <dbReference type="EMBL" id="OGB85227.1"/>
    </source>
</evidence>
<evidence type="ECO:0000313" key="3">
    <source>
        <dbReference type="Proteomes" id="UP000179010"/>
    </source>
</evidence>
<dbReference type="EMBL" id="METE01000008">
    <property type="protein sequence ID" value="OGB85227.1"/>
    <property type="molecule type" value="Genomic_DNA"/>
</dbReference>
<proteinExistence type="predicted"/>
<feature type="domain" description="HD" evidence="1">
    <location>
        <begin position="55"/>
        <end position="162"/>
    </location>
</feature>
<dbReference type="InterPro" id="IPR003607">
    <property type="entry name" value="HD/PDEase_dom"/>
</dbReference>
<name>A0A1F4PNF9_UNCK3</name>
<dbReference type="Pfam" id="PF01966">
    <property type="entry name" value="HD"/>
    <property type="match status" value="1"/>
</dbReference>
<comment type="caution">
    <text evidence="2">The sequence shown here is derived from an EMBL/GenBank/DDBJ whole genome shotgun (WGS) entry which is preliminary data.</text>
</comment>
<protein>
    <recommendedName>
        <fullName evidence="1">HD domain-containing protein</fullName>
    </recommendedName>
</protein>
<gene>
    <name evidence="2" type="ORF">A2994_00020</name>
</gene>
<dbReference type="AlphaFoldDB" id="A0A1F4PNF9"/>
<sequence length="243" mass="27884">MEKIFPEPSFGENGKPDFDSQKTQYFSDFAVKHREYFKLHRDYGVLNKAEGWRNVSEHCLLEAVTADILAEGLGLAEEEREQLVAGAILHDFFKRRQMEMLRASGGSVEALEASERESDKVLEERGYPNSIVRIARSAADFRRMMDPDVSLSERIMNYVDNITINNRIGSVDERVDRNEANPAYQKINEAGREFFGGLTESQAQRKFGKEIQRELSHKLGINDPDSLPQWIGQRLTVRIEKSR</sequence>
<dbReference type="STRING" id="1798539.A2994_00020"/>